<evidence type="ECO:0000313" key="1">
    <source>
        <dbReference type="EMBL" id="DAE07785.1"/>
    </source>
</evidence>
<proteinExistence type="predicted"/>
<reference evidence="1" key="1">
    <citation type="journal article" date="2021" name="Proc. Natl. Acad. Sci. U.S.A.">
        <title>A Catalog of Tens of Thousands of Viruses from Human Metagenomes Reveals Hidden Associations with Chronic Diseases.</title>
        <authorList>
            <person name="Tisza M.J."/>
            <person name="Buck C.B."/>
        </authorList>
    </citation>
    <scope>NUCLEOTIDE SEQUENCE</scope>
    <source>
        <strain evidence="1">CtjBn3</strain>
    </source>
</reference>
<sequence length="60" mass="6711">MAGQRIAVMFPALSLSERRGIFNVWLHRLSIFLCRPCGADVLRGCRCDVVQRHPVRGCAA</sequence>
<accession>A0A8S5PMW0</accession>
<name>A0A8S5PMW0_9CAUD</name>
<organism evidence="1">
    <name type="scientific">Siphoviridae sp. ctjBn3</name>
    <dbReference type="NCBI Taxonomy" id="2825630"/>
    <lineage>
        <taxon>Viruses</taxon>
        <taxon>Duplodnaviria</taxon>
        <taxon>Heunggongvirae</taxon>
        <taxon>Uroviricota</taxon>
        <taxon>Caudoviricetes</taxon>
    </lineage>
</organism>
<protein>
    <submittedName>
        <fullName evidence="1">Uncharacterized protein</fullName>
    </submittedName>
</protein>
<dbReference type="EMBL" id="BK015456">
    <property type="protein sequence ID" value="DAE07785.1"/>
    <property type="molecule type" value="Genomic_DNA"/>
</dbReference>